<evidence type="ECO:0000313" key="2">
    <source>
        <dbReference type="EMBL" id="VAW45346.1"/>
    </source>
</evidence>
<evidence type="ECO:0008006" key="3">
    <source>
        <dbReference type="Google" id="ProtNLM"/>
    </source>
</evidence>
<sequence length="165" mass="18969">MPNNFHATPTVLIDIEPPDFLDPSSLPWEGLAWLETTVFVLILSLIIASVIGLLIWRSRLYCPVLLYWKLSHITPQKNHPKKETVSRKQVNLLYQYCLEMQTLNASPLLHSELSTLIEQIKPLCFAKEEVSRETYLTLLSQAKHQLKQRLKPTLCSLLNPKQKAP</sequence>
<proteinExistence type="predicted"/>
<organism evidence="2">
    <name type="scientific">hydrothermal vent metagenome</name>
    <dbReference type="NCBI Taxonomy" id="652676"/>
    <lineage>
        <taxon>unclassified sequences</taxon>
        <taxon>metagenomes</taxon>
        <taxon>ecological metagenomes</taxon>
    </lineage>
</organism>
<keyword evidence="1" id="KW-0812">Transmembrane</keyword>
<evidence type="ECO:0000256" key="1">
    <source>
        <dbReference type="SAM" id="Phobius"/>
    </source>
</evidence>
<protein>
    <recommendedName>
        <fullName evidence="3">DUF4381 domain-containing protein</fullName>
    </recommendedName>
</protein>
<dbReference type="AlphaFoldDB" id="A0A3B0WLL5"/>
<name>A0A3B0WLL5_9ZZZZ</name>
<gene>
    <name evidence="2" type="ORF">MNBD_GAMMA04-756</name>
</gene>
<feature type="transmembrane region" description="Helical" evidence="1">
    <location>
        <begin position="31"/>
        <end position="56"/>
    </location>
</feature>
<reference evidence="2" key="1">
    <citation type="submission" date="2018-06" db="EMBL/GenBank/DDBJ databases">
        <authorList>
            <person name="Zhirakovskaya E."/>
        </authorList>
    </citation>
    <scope>NUCLEOTIDE SEQUENCE</scope>
</reference>
<dbReference type="EMBL" id="UOFB01000078">
    <property type="protein sequence ID" value="VAW45346.1"/>
    <property type="molecule type" value="Genomic_DNA"/>
</dbReference>
<accession>A0A3B0WLL5</accession>
<keyword evidence="1" id="KW-0472">Membrane</keyword>
<keyword evidence="1" id="KW-1133">Transmembrane helix</keyword>